<evidence type="ECO:0000313" key="3">
    <source>
        <dbReference type="Proteomes" id="UP000216446"/>
    </source>
</evidence>
<dbReference type="EMBL" id="MQWB01000001">
    <property type="protein sequence ID" value="OZC03855.1"/>
    <property type="molecule type" value="Genomic_DNA"/>
</dbReference>
<accession>A0A259U1F4</accession>
<evidence type="ECO:0000256" key="1">
    <source>
        <dbReference type="SAM" id="MobiDB-lite"/>
    </source>
</evidence>
<dbReference type="AlphaFoldDB" id="A0A259U1F4"/>
<gene>
    <name evidence="2" type="ORF">BSZ36_13190</name>
</gene>
<organism evidence="2 3">
    <name type="scientific">Rubricoccus marinus</name>
    <dbReference type="NCBI Taxonomy" id="716817"/>
    <lineage>
        <taxon>Bacteria</taxon>
        <taxon>Pseudomonadati</taxon>
        <taxon>Rhodothermota</taxon>
        <taxon>Rhodothermia</taxon>
        <taxon>Rhodothermales</taxon>
        <taxon>Rubricoccaceae</taxon>
        <taxon>Rubricoccus</taxon>
    </lineage>
</organism>
<comment type="caution">
    <text evidence="2">The sequence shown here is derived from an EMBL/GenBank/DDBJ whole genome shotgun (WGS) entry which is preliminary data.</text>
</comment>
<name>A0A259U1F4_9BACT</name>
<keyword evidence="3" id="KW-1185">Reference proteome</keyword>
<dbReference type="InParanoid" id="A0A259U1F4"/>
<feature type="region of interest" description="Disordered" evidence="1">
    <location>
        <begin position="1"/>
        <end position="32"/>
    </location>
</feature>
<feature type="compositionally biased region" description="Acidic residues" evidence="1">
    <location>
        <begin position="1"/>
        <end position="15"/>
    </location>
</feature>
<reference evidence="2 3" key="1">
    <citation type="submission" date="2016-11" db="EMBL/GenBank/DDBJ databases">
        <title>Study of marine rhodopsin-containing bacteria.</title>
        <authorList>
            <person name="Yoshizawa S."/>
            <person name="Kumagai Y."/>
            <person name="Kogure K."/>
        </authorList>
    </citation>
    <scope>NUCLEOTIDE SEQUENCE [LARGE SCALE GENOMIC DNA]</scope>
    <source>
        <strain evidence="2 3">SG-29</strain>
    </source>
</reference>
<sequence length="140" mass="14991">MGDLDDFDDAFEDADSLGTPEADSLEATALPDPGPSFAPFLTEFKVALQKGTARRLAAPGLSAQDFAAVAEDDAVRQHVLAAGVERYRREGTRREVYVVVGYDAEGNVVPEDEAITESAVGLTFDVVDGAYRLVRIERAG</sequence>
<protein>
    <submittedName>
        <fullName evidence="2">Uncharacterized protein</fullName>
    </submittedName>
</protein>
<proteinExistence type="predicted"/>
<evidence type="ECO:0000313" key="2">
    <source>
        <dbReference type="EMBL" id="OZC03855.1"/>
    </source>
</evidence>
<dbReference type="Proteomes" id="UP000216446">
    <property type="component" value="Unassembled WGS sequence"/>
</dbReference>